<name>A0A9Q1FCE1_SYNKA</name>
<evidence type="ECO:0000313" key="2">
    <source>
        <dbReference type="Proteomes" id="UP001152622"/>
    </source>
</evidence>
<organism evidence="1 2">
    <name type="scientific">Synaphobranchus kaupii</name>
    <name type="common">Kaup's arrowtooth eel</name>
    <dbReference type="NCBI Taxonomy" id="118154"/>
    <lineage>
        <taxon>Eukaryota</taxon>
        <taxon>Metazoa</taxon>
        <taxon>Chordata</taxon>
        <taxon>Craniata</taxon>
        <taxon>Vertebrata</taxon>
        <taxon>Euteleostomi</taxon>
        <taxon>Actinopterygii</taxon>
        <taxon>Neopterygii</taxon>
        <taxon>Teleostei</taxon>
        <taxon>Anguilliformes</taxon>
        <taxon>Synaphobranchidae</taxon>
        <taxon>Synaphobranchus</taxon>
    </lineage>
</organism>
<proteinExistence type="predicted"/>
<evidence type="ECO:0000313" key="1">
    <source>
        <dbReference type="EMBL" id="KAJ8355758.1"/>
    </source>
</evidence>
<accession>A0A9Q1FCE1</accession>
<dbReference type="OrthoDB" id="8898397at2759"/>
<keyword evidence="2" id="KW-1185">Reference proteome</keyword>
<dbReference type="AlphaFoldDB" id="A0A9Q1FCE1"/>
<gene>
    <name evidence="1" type="ORF">SKAU_G00185520</name>
</gene>
<sequence length="280" mass="31483">MDTKVWRQHNFLEFSTDRASFWLPVASASATATLGSPERPGSPLAVAMKMVSSDKNGFSFKKCSAFQFVKRKVRRWIRTPKVNMEKGQSKAFLYPNPKCQMDQDLWYTQFPPYGCCHLGHSYYLQEDPACGAEKPKGCKVRKWKMLNRHHGDGKQKAACREQEMDGGCPWSVRATPLLATPVMLECCICSGPFVTYAMEEVWQPRERTQAMDLYYPSAPETSYCCSNDSENGPVSLGQFGTIGPTGYVMFKAHILAFPYIHKLRALPGTVQQSCSTEAKA</sequence>
<dbReference type="Proteomes" id="UP001152622">
    <property type="component" value="Chromosome 6"/>
</dbReference>
<comment type="caution">
    <text evidence="1">The sequence shown here is derived from an EMBL/GenBank/DDBJ whole genome shotgun (WGS) entry which is preliminary data.</text>
</comment>
<reference evidence="1" key="1">
    <citation type="journal article" date="2023" name="Science">
        <title>Genome structures resolve the early diversification of teleost fishes.</title>
        <authorList>
            <person name="Parey E."/>
            <person name="Louis A."/>
            <person name="Montfort J."/>
            <person name="Bouchez O."/>
            <person name="Roques C."/>
            <person name="Iampietro C."/>
            <person name="Lluch J."/>
            <person name="Castinel A."/>
            <person name="Donnadieu C."/>
            <person name="Desvignes T."/>
            <person name="Floi Bucao C."/>
            <person name="Jouanno E."/>
            <person name="Wen M."/>
            <person name="Mejri S."/>
            <person name="Dirks R."/>
            <person name="Jansen H."/>
            <person name="Henkel C."/>
            <person name="Chen W.J."/>
            <person name="Zahm M."/>
            <person name="Cabau C."/>
            <person name="Klopp C."/>
            <person name="Thompson A.W."/>
            <person name="Robinson-Rechavi M."/>
            <person name="Braasch I."/>
            <person name="Lecointre G."/>
            <person name="Bobe J."/>
            <person name="Postlethwait J.H."/>
            <person name="Berthelot C."/>
            <person name="Roest Crollius H."/>
            <person name="Guiguen Y."/>
        </authorList>
    </citation>
    <scope>NUCLEOTIDE SEQUENCE</scope>
    <source>
        <strain evidence="1">WJC10195</strain>
    </source>
</reference>
<protein>
    <submittedName>
        <fullName evidence="1">Uncharacterized protein</fullName>
    </submittedName>
</protein>
<dbReference type="EMBL" id="JAINUF010000006">
    <property type="protein sequence ID" value="KAJ8355758.1"/>
    <property type="molecule type" value="Genomic_DNA"/>
</dbReference>